<comment type="caution">
    <text evidence="10">The sequence shown here is derived from an EMBL/GenBank/DDBJ whole genome shotgun (WGS) entry which is preliminary data.</text>
</comment>
<reference evidence="10" key="1">
    <citation type="submission" date="2022-11" db="EMBL/GenBank/DDBJ databases">
        <authorList>
            <person name="Petersen C."/>
        </authorList>
    </citation>
    <scope>NUCLEOTIDE SEQUENCE</scope>
    <source>
        <strain evidence="10">IBT 19713</strain>
    </source>
</reference>
<keyword evidence="6 8" id="KW-0732">Signal</keyword>
<comment type="function">
    <text evidence="1">Catalyzes the intermembrane transfer of phosphatidylglycerol and phosphatidylinositol.</text>
</comment>
<dbReference type="SUPFAM" id="SSF81296">
    <property type="entry name" value="E set domains"/>
    <property type="match status" value="1"/>
</dbReference>
<evidence type="ECO:0000256" key="4">
    <source>
        <dbReference type="ARBA" id="ARBA00016056"/>
    </source>
</evidence>
<dbReference type="Proteomes" id="UP001150941">
    <property type="component" value="Unassembled WGS sequence"/>
</dbReference>
<dbReference type="FunFam" id="2.60.40.770:FF:000004">
    <property type="entry name" value="Phosphatidylglycerol/phosphatidylinositol transfer protein"/>
    <property type="match status" value="1"/>
</dbReference>
<feature type="domain" description="MD-2-related lipid-recognition" evidence="9">
    <location>
        <begin position="48"/>
        <end position="169"/>
    </location>
</feature>
<dbReference type="RefSeq" id="XP_058330647.1">
    <property type="nucleotide sequence ID" value="XM_058474907.1"/>
</dbReference>
<evidence type="ECO:0000313" key="11">
    <source>
        <dbReference type="Proteomes" id="UP001150941"/>
    </source>
</evidence>
<feature type="signal peptide" evidence="8">
    <location>
        <begin position="1"/>
        <end position="18"/>
    </location>
</feature>
<evidence type="ECO:0000256" key="6">
    <source>
        <dbReference type="ARBA" id="ARBA00022729"/>
    </source>
</evidence>
<dbReference type="GO" id="GO:0032934">
    <property type="term" value="F:sterol binding"/>
    <property type="evidence" value="ECO:0007669"/>
    <property type="project" value="InterPro"/>
</dbReference>
<feature type="chain" id="PRO_5040751796" description="Phosphatidylglycerol/phosphatidylinositol transfer protein" evidence="8">
    <location>
        <begin position="19"/>
        <end position="177"/>
    </location>
</feature>
<comment type="subunit">
    <text evidence="3">Monomer.</text>
</comment>
<dbReference type="Pfam" id="PF02221">
    <property type="entry name" value="E1_DerP2_DerF2"/>
    <property type="match status" value="1"/>
</dbReference>
<dbReference type="PANTHER" id="PTHR11306:SF0">
    <property type="entry name" value="PHOSPHATIDYLGLYCEROL_PHOSPHATIDYLINOSITOL TRANSFER PROTEIN"/>
    <property type="match status" value="1"/>
</dbReference>
<name>A0A9W9NZC8_9EURO</name>
<dbReference type="EMBL" id="JAPQKS010000004">
    <property type="protein sequence ID" value="KAJ5232654.1"/>
    <property type="molecule type" value="Genomic_DNA"/>
</dbReference>
<dbReference type="InterPro" id="IPR003172">
    <property type="entry name" value="ML_dom"/>
</dbReference>
<keyword evidence="7" id="KW-0445">Lipid transport</keyword>
<evidence type="ECO:0000259" key="9">
    <source>
        <dbReference type="SMART" id="SM00737"/>
    </source>
</evidence>
<dbReference type="AlphaFoldDB" id="A0A9W9NZC8"/>
<organism evidence="10 11">
    <name type="scientific">Penicillium chermesinum</name>
    <dbReference type="NCBI Taxonomy" id="63820"/>
    <lineage>
        <taxon>Eukaryota</taxon>
        <taxon>Fungi</taxon>
        <taxon>Dikarya</taxon>
        <taxon>Ascomycota</taxon>
        <taxon>Pezizomycotina</taxon>
        <taxon>Eurotiomycetes</taxon>
        <taxon>Eurotiomycetidae</taxon>
        <taxon>Eurotiales</taxon>
        <taxon>Aspergillaceae</taxon>
        <taxon>Penicillium</taxon>
    </lineage>
</organism>
<evidence type="ECO:0000256" key="7">
    <source>
        <dbReference type="ARBA" id="ARBA00023055"/>
    </source>
</evidence>
<accession>A0A9W9NZC8</accession>
<dbReference type="CDD" id="cd00917">
    <property type="entry name" value="PG-PI_TP"/>
    <property type="match status" value="1"/>
</dbReference>
<evidence type="ECO:0000256" key="8">
    <source>
        <dbReference type="SAM" id="SignalP"/>
    </source>
</evidence>
<dbReference type="OrthoDB" id="6409159at2759"/>
<evidence type="ECO:0000313" key="10">
    <source>
        <dbReference type="EMBL" id="KAJ5232654.1"/>
    </source>
</evidence>
<dbReference type="SMART" id="SM00737">
    <property type="entry name" value="ML"/>
    <property type="match status" value="1"/>
</dbReference>
<dbReference type="GO" id="GO:0032366">
    <property type="term" value="P:intracellular sterol transport"/>
    <property type="evidence" value="ECO:0007669"/>
    <property type="project" value="InterPro"/>
</dbReference>
<evidence type="ECO:0000256" key="2">
    <source>
        <dbReference type="ARBA" id="ARBA00006370"/>
    </source>
</evidence>
<evidence type="ECO:0000256" key="3">
    <source>
        <dbReference type="ARBA" id="ARBA00011245"/>
    </source>
</evidence>
<dbReference type="InterPro" id="IPR033917">
    <property type="entry name" value="ML_PG-PI_TP"/>
</dbReference>
<dbReference type="InterPro" id="IPR039670">
    <property type="entry name" value="NPC2-like"/>
</dbReference>
<comment type="similarity">
    <text evidence="2">Belongs to the NPC2 family.</text>
</comment>
<evidence type="ECO:0000256" key="5">
    <source>
        <dbReference type="ARBA" id="ARBA00022448"/>
    </source>
</evidence>
<dbReference type="PANTHER" id="PTHR11306">
    <property type="entry name" value="NIEMANN PICK TYPE C2 PROTEIN NPC2-RELATED"/>
    <property type="match status" value="1"/>
</dbReference>
<keyword evidence="5" id="KW-0813">Transport</keyword>
<evidence type="ECO:0000256" key="1">
    <source>
        <dbReference type="ARBA" id="ARBA00002053"/>
    </source>
</evidence>
<dbReference type="GeneID" id="83202210"/>
<protein>
    <recommendedName>
        <fullName evidence="4">Phosphatidylglycerol/phosphatidylinositol transfer protein</fullName>
    </recommendedName>
</protein>
<dbReference type="Gene3D" id="2.60.40.770">
    <property type="match status" value="1"/>
</dbReference>
<keyword evidence="11" id="KW-1185">Reference proteome</keyword>
<sequence length="177" mass="18923">MKLSTTALLLAGPLSVSAAAISSILDYSQSPLGVEPTNELPVNGENPLVFCEDPTKNILQIEKVDISPNPPKPGQVLTVTASGTLGQKIEKGAYVNLEVKYGLITLVKQTADLCDQVTNVDLKCPLNAGKLTLTKQVKLPQQIPPGKYSVLADVYTLNDERVTCLRGKDIPLNMPGQ</sequence>
<dbReference type="InterPro" id="IPR014756">
    <property type="entry name" value="Ig_E-set"/>
</dbReference>
<reference evidence="10" key="2">
    <citation type="journal article" date="2023" name="IMA Fungus">
        <title>Comparative genomic study of the Penicillium genus elucidates a diverse pangenome and 15 lateral gene transfer events.</title>
        <authorList>
            <person name="Petersen C."/>
            <person name="Sorensen T."/>
            <person name="Nielsen M.R."/>
            <person name="Sondergaard T.E."/>
            <person name="Sorensen J.L."/>
            <person name="Fitzpatrick D.A."/>
            <person name="Frisvad J.C."/>
            <person name="Nielsen K.L."/>
        </authorList>
    </citation>
    <scope>NUCLEOTIDE SEQUENCE</scope>
    <source>
        <strain evidence="10">IBT 19713</strain>
    </source>
</reference>
<gene>
    <name evidence="10" type="ORF">N7468_005610</name>
</gene>
<proteinExistence type="inferred from homology"/>